<evidence type="ECO:0000313" key="3">
    <source>
        <dbReference type="Proteomes" id="UP001152320"/>
    </source>
</evidence>
<evidence type="ECO:0000256" key="1">
    <source>
        <dbReference type="SAM" id="SignalP"/>
    </source>
</evidence>
<keyword evidence="3" id="KW-1185">Reference proteome</keyword>
<protein>
    <submittedName>
        <fullName evidence="2">Uncharacterized protein</fullName>
    </submittedName>
</protein>
<accession>A0A9Q1CPK8</accession>
<name>A0A9Q1CPK8_HOLLE</name>
<organism evidence="2 3">
    <name type="scientific">Holothuria leucospilota</name>
    <name type="common">Black long sea cucumber</name>
    <name type="synonym">Mertensiothuria leucospilota</name>
    <dbReference type="NCBI Taxonomy" id="206669"/>
    <lineage>
        <taxon>Eukaryota</taxon>
        <taxon>Metazoa</taxon>
        <taxon>Echinodermata</taxon>
        <taxon>Eleutherozoa</taxon>
        <taxon>Echinozoa</taxon>
        <taxon>Holothuroidea</taxon>
        <taxon>Aspidochirotacea</taxon>
        <taxon>Aspidochirotida</taxon>
        <taxon>Holothuriidae</taxon>
        <taxon>Holothuria</taxon>
    </lineage>
</organism>
<gene>
    <name evidence="2" type="ORF">HOLleu_00410</name>
</gene>
<sequence length="304" mass="34528">MTALALVVISVLMSVILCKRYDVKLSQVYFDGGFMVFPVKRVKLQQRLDEVNTQFDNDVKLALPSKPILQDLITEDEHVVMFSYGHLDALAFKDALPPDEKNTVSTEVDILGIDIPYLTSERGRLNITFEKDLFTPDVGDYIQASVILPTPKIADRFDKAENGNTSDIQFEKGELQLHLTGIYNKTITNDDHSIEDVEEYESELQISQSGPDFSICEQFKDIQVDLCDIYRNPLYNAALKRAGTNVCIYWEPTADVKNQRRKFSVESISTKMKALLLLEEEQNVVEGSVQRGTFDIRLVFPCIK</sequence>
<dbReference type="EMBL" id="JAIZAY010000001">
    <property type="protein sequence ID" value="KAJ8048199.1"/>
    <property type="molecule type" value="Genomic_DNA"/>
</dbReference>
<reference evidence="2" key="1">
    <citation type="submission" date="2021-10" db="EMBL/GenBank/DDBJ databases">
        <title>Tropical sea cucumber genome reveals ecological adaptation and Cuvierian tubules defense mechanism.</title>
        <authorList>
            <person name="Chen T."/>
        </authorList>
    </citation>
    <scope>NUCLEOTIDE SEQUENCE</scope>
    <source>
        <strain evidence="2">Nanhai2018</strain>
        <tissue evidence="2">Muscle</tissue>
    </source>
</reference>
<keyword evidence="1" id="KW-0732">Signal</keyword>
<evidence type="ECO:0000313" key="2">
    <source>
        <dbReference type="EMBL" id="KAJ8048199.1"/>
    </source>
</evidence>
<feature type="signal peptide" evidence="1">
    <location>
        <begin position="1"/>
        <end position="18"/>
    </location>
</feature>
<dbReference type="Proteomes" id="UP001152320">
    <property type="component" value="Chromosome 1"/>
</dbReference>
<dbReference type="AlphaFoldDB" id="A0A9Q1CPK8"/>
<comment type="caution">
    <text evidence="2">The sequence shown here is derived from an EMBL/GenBank/DDBJ whole genome shotgun (WGS) entry which is preliminary data.</text>
</comment>
<proteinExistence type="predicted"/>
<feature type="chain" id="PRO_5040109768" evidence="1">
    <location>
        <begin position="19"/>
        <end position="304"/>
    </location>
</feature>